<dbReference type="OrthoDB" id="1495469at2"/>
<sequence>MSNATQTVSMINLAYYSGSQDGWNTGGIPGGANGSFVNPDGNLPYGFLQFGSMPITDAIPASLFLVAAVDGVNVVPSSGWSKVWDTTGLTGGENGYLYVPTAPPGYVALGATFTNTGTPAFHVACVLEQFVVPSTAVEIWSTADMAGGADLTLGIAVLDPNNYPPTPGSTTMIPIPTGTFFKFNNGTANPAANMLQQCVVQ</sequence>
<evidence type="ECO:0000313" key="2">
    <source>
        <dbReference type="Proteomes" id="UP000278085"/>
    </source>
</evidence>
<dbReference type="RefSeq" id="WP_126073550.1">
    <property type="nucleotide sequence ID" value="NZ_CP051166.1"/>
</dbReference>
<reference evidence="1 2" key="1">
    <citation type="submission" date="2018-12" db="EMBL/GenBank/DDBJ databases">
        <authorList>
            <person name="Yang E."/>
        </authorList>
    </citation>
    <scope>NUCLEOTIDE SEQUENCE [LARGE SCALE GENOMIC DNA]</scope>
    <source>
        <strain evidence="1 2">SOD</strain>
    </source>
</reference>
<organism evidence="1 2">
    <name type="scientific">Massilia atriviolacea</name>
    <dbReference type="NCBI Taxonomy" id="2495579"/>
    <lineage>
        <taxon>Bacteria</taxon>
        <taxon>Pseudomonadati</taxon>
        <taxon>Pseudomonadota</taxon>
        <taxon>Betaproteobacteria</taxon>
        <taxon>Burkholderiales</taxon>
        <taxon>Oxalobacteraceae</taxon>
        <taxon>Telluria group</taxon>
        <taxon>Massilia</taxon>
    </lineage>
</organism>
<protein>
    <submittedName>
        <fullName evidence="1">DUF946 domain-containing protein</fullName>
    </submittedName>
</protein>
<name>A0A430HNR7_9BURK</name>
<dbReference type="AlphaFoldDB" id="A0A430HNR7"/>
<evidence type="ECO:0000313" key="1">
    <source>
        <dbReference type="EMBL" id="RSZ59178.1"/>
    </source>
</evidence>
<dbReference type="EMBL" id="RXLQ01000004">
    <property type="protein sequence ID" value="RSZ59178.1"/>
    <property type="molecule type" value="Genomic_DNA"/>
</dbReference>
<comment type="caution">
    <text evidence="1">The sequence shown here is derived from an EMBL/GenBank/DDBJ whole genome shotgun (WGS) entry which is preliminary data.</text>
</comment>
<dbReference type="Proteomes" id="UP000278085">
    <property type="component" value="Unassembled WGS sequence"/>
</dbReference>
<gene>
    <name evidence="1" type="ORF">EJB06_08265</name>
</gene>
<accession>A0A430HNR7</accession>
<keyword evidence="2" id="KW-1185">Reference proteome</keyword>
<proteinExistence type="predicted"/>